<accession>A0A385D177</accession>
<evidence type="ECO:0000313" key="2">
    <source>
        <dbReference type="EMBL" id="AXQ51448.1"/>
    </source>
</evidence>
<gene>
    <name evidence="2" type="primary">16</name>
    <name evidence="2" type="ORF">SEA_AMOCHICK_16</name>
</gene>
<sequence length="135" mass="13904">MKTVKFVKDNPGEGLCAGDVLEVDDNSAAALIRRGVAEEYNPQAAGDDVRVVEPRTFGDQEGVRTMDDIRDPQAARNRRVMSFTTVAAPDPGPAVAEAADESVSAPQPAAKPRTRPAQAASDAQSAGGDAGGGNA</sequence>
<reference evidence="3" key="1">
    <citation type="submission" date="2018-07" db="EMBL/GenBank/DDBJ databases">
        <authorList>
            <person name="Franco M."/>
            <person name="Long C.G."/>
            <person name="Nyagwencha E."/>
            <person name="Ho K.T."/>
            <person name="Hamzaoui H.B."/>
            <person name="Dickel M."/>
            <person name="Carrell M."/>
            <person name="Graham J."/>
            <person name="Kirkpatrick B.L."/>
            <person name="Twichell C.M."/>
            <person name="Lawson J.N."/>
            <person name="Warner M.H."/>
            <person name="Garlena R.A."/>
            <person name="Russell D.A."/>
            <person name="Pope W.H."/>
            <person name="Jacobs-Sera D."/>
            <person name="Hatfull G.F."/>
        </authorList>
    </citation>
    <scope>NUCLEOTIDE SEQUENCE [LARGE SCALE GENOMIC DNA]</scope>
</reference>
<feature type="compositionally biased region" description="Low complexity" evidence="1">
    <location>
        <begin position="93"/>
        <end position="106"/>
    </location>
</feature>
<dbReference type="EMBL" id="MH697577">
    <property type="protein sequence ID" value="AXQ51448.1"/>
    <property type="molecule type" value="Genomic_DNA"/>
</dbReference>
<protein>
    <submittedName>
        <fullName evidence="2">Tail assembly chaperone</fullName>
    </submittedName>
</protein>
<dbReference type="Proteomes" id="UP000263445">
    <property type="component" value="Segment"/>
</dbReference>
<proteinExistence type="predicted"/>
<evidence type="ECO:0000256" key="1">
    <source>
        <dbReference type="SAM" id="MobiDB-lite"/>
    </source>
</evidence>
<evidence type="ECO:0000313" key="3">
    <source>
        <dbReference type="Proteomes" id="UP000263445"/>
    </source>
</evidence>
<feature type="region of interest" description="Disordered" evidence="1">
    <location>
        <begin position="84"/>
        <end position="135"/>
    </location>
</feature>
<feature type="compositionally biased region" description="Low complexity" evidence="1">
    <location>
        <begin position="117"/>
        <end position="127"/>
    </location>
</feature>
<organism evidence="2 3">
    <name type="scientific">Mycobacterium phage Amochick</name>
    <dbReference type="NCBI Taxonomy" id="2301540"/>
    <lineage>
        <taxon>Viruses</taxon>
        <taxon>Duplodnaviria</taxon>
        <taxon>Heunggongvirae</taxon>
        <taxon>Uroviricota</taxon>
        <taxon>Caudoviricetes</taxon>
        <taxon>Gilesvirus</taxon>
        <taxon>Gilesvirus giles</taxon>
    </lineage>
</organism>
<name>A0A385D177_9CAUD</name>